<dbReference type="Pfam" id="PF03382">
    <property type="entry name" value="DUF285"/>
    <property type="match status" value="1"/>
</dbReference>
<proteinExistence type="predicted"/>
<dbReference type="InterPro" id="IPR005046">
    <property type="entry name" value="DUF285"/>
</dbReference>
<gene>
    <name evidence="1" type="ORF">CYCCA115_LOCUS23109</name>
</gene>
<evidence type="ECO:0000313" key="1">
    <source>
        <dbReference type="EMBL" id="CAJ1968163.1"/>
    </source>
</evidence>
<dbReference type="AlphaFoldDB" id="A0AAD2JNX5"/>
<name>A0AAD2JNX5_9STRA</name>
<dbReference type="EMBL" id="CAKOGP040002369">
    <property type="protein sequence ID" value="CAJ1968163.1"/>
    <property type="molecule type" value="Genomic_DNA"/>
</dbReference>
<keyword evidence="2" id="KW-1185">Reference proteome</keyword>
<evidence type="ECO:0000313" key="2">
    <source>
        <dbReference type="Proteomes" id="UP001295423"/>
    </source>
</evidence>
<protein>
    <recommendedName>
        <fullName evidence="3">BspA family leucine-rich repeat surface protein</fullName>
    </recommendedName>
</protein>
<comment type="caution">
    <text evidence="1">The sequence shown here is derived from an EMBL/GenBank/DDBJ whole genome shotgun (WGS) entry which is preliminary data.</text>
</comment>
<organism evidence="1 2">
    <name type="scientific">Cylindrotheca closterium</name>
    <dbReference type="NCBI Taxonomy" id="2856"/>
    <lineage>
        <taxon>Eukaryota</taxon>
        <taxon>Sar</taxon>
        <taxon>Stramenopiles</taxon>
        <taxon>Ochrophyta</taxon>
        <taxon>Bacillariophyta</taxon>
        <taxon>Bacillariophyceae</taxon>
        <taxon>Bacillariophycidae</taxon>
        <taxon>Bacillariales</taxon>
        <taxon>Bacillariaceae</taxon>
        <taxon>Cylindrotheca</taxon>
    </lineage>
</organism>
<accession>A0AAD2JNX5</accession>
<evidence type="ECO:0008006" key="3">
    <source>
        <dbReference type="Google" id="ProtNLM"/>
    </source>
</evidence>
<reference evidence="1" key="1">
    <citation type="submission" date="2023-08" db="EMBL/GenBank/DDBJ databases">
        <authorList>
            <person name="Audoor S."/>
            <person name="Bilcke G."/>
        </authorList>
    </citation>
    <scope>NUCLEOTIDE SEQUENCE</scope>
</reference>
<dbReference type="Proteomes" id="UP001295423">
    <property type="component" value="Unassembled WGS sequence"/>
</dbReference>
<sequence>MGGFDMNAMFIHASSLNQNISCCDVSSVTNMNTIVRERIFIQELSSCEVSSVKSMNGMFKEASSFTDDLSPWNVLSLTKNNMNTIFYQAPDFNPDKSS</sequence>